<dbReference type="RefSeq" id="WP_185164115.1">
    <property type="nucleotide sequence ID" value="NZ_JACKWY010000003.1"/>
</dbReference>
<organism evidence="1 2">
    <name type="scientific">Clostridium gasigenes</name>
    <dbReference type="NCBI Taxonomy" id="94869"/>
    <lineage>
        <taxon>Bacteria</taxon>
        <taxon>Bacillati</taxon>
        <taxon>Bacillota</taxon>
        <taxon>Clostridia</taxon>
        <taxon>Eubacteriales</taxon>
        <taxon>Clostridiaceae</taxon>
        <taxon>Clostridium</taxon>
    </lineage>
</organism>
<dbReference type="Proteomes" id="UP000585258">
    <property type="component" value="Unassembled WGS sequence"/>
</dbReference>
<accession>A0A7X0SBP2</accession>
<dbReference type="EMBL" id="JACKWY010000003">
    <property type="protein sequence ID" value="MBB6714550.1"/>
    <property type="molecule type" value="Genomic_DNA"/>
</dbReference>
<gene>
    <name evidence="1" type="ORF">H7E68_07370</name>
</gene>
<protein>
    <submittedName>
        <fullName evidence="1">Uncharacterized protein</fullName>
    </submittedName>
</protein>
<sequence>MKLPKVTQENVHIFIPLKVSKVIEKEVDNKGVNRKDALINFYNSKVYDILEQEDTKLWYEAANYLYMGWQMEQKGEELDI</sequence>
<name>A0A7X0SBP2_9CLOT</name>
<reference evidence="1 2" key="1">
    <citation type="submission" date="2020-08" db="EMBL/GenBank/DDBJ databases">
        <title>Clostridia isolated from Swiss meat.</title>
        <authorList>
            <person name="Wambui J."/>
            <person name="Stevens M.J.A."/>
            <person name="Stephan R."/>
        </authorList>
    </citation>
    <scope>NUCLEOTIDE SEQUENCE [LARGE SCALE GENOMIC DNA]</scope>
    <source>
        <strain evidence="1 2">CM001</strain>
    </source>
</reference>
<comment type="caution">
    <text evidence="1">The sequence shown here is derived from an EMBL/GenBank/DDBJ whole genome shotgun (WGS) entry which is preliminary data.</text>
</comment>
<evidence type="ECO:0000313" key="1">
    <source>
        <dbReference type="EMBL" id="MBB6714550.1"/>
    </source>
</evidence>
<evidence type="ECO:0000313" key="2">
    <source>
        <dbReference type="Proteomes" id="UP000585258"/>
    </source>
</evidence>
<proteinExistence type="predicted"/>
<dbReference type="AlphaFoldDB" id="A0A7X0SBP2"/>